<evidence type="ECO:0000256" key="1">
    <source>
        <dbReference type="SAM" id="MobiDB-lite"/>
    </source>
</evidence>
<proteinExistence type="predicted"/>
<comment type="caution">
    <text evidence="3">The sequence shown here is derived from an EMBL/GenBank/DDBJ whole genome shotgun (WGS) entry which is preliminary data.</text>
</comment>
<dbReference type="Pfam" id="PF12030">
    <property type="entry name" value="DUF3517"/>
    <property type="match status" value="1"/>
</dbReference>
<feature type="compositionally biased region" description="Polar residues" evidence="1">
    <location>
        <begin position="106"/>
        <end position="121"/>
    </location>
</feature>
<evidence type="ECO:0000313" key="4">
    <source>
        <dbReference type="Proteomes" id="UP000782241"/>
    </source>
</evidence>
<dbReference type="PANTHER" id="PTHR24006:SF827">
    <property type="entry name" value="UBIQUITIN CARBOXYL-TERMINAL HYDROLASE 34"/>
    <property type="match status" value="1"/>
</dbReference>
<dbReference type="InterPro" id="IPR018200">
    <property type="entry name" value="USP_CS"/>
</dbReference>
<dbReference type="InterPro" id="IPR028889">
    <property type="entry name" value="USP"/>
</dbReference>
<dbReference type="PROSITE" id="PS00973">
    <property type="entry name" value="USP_2"/>
    <property type="match status" value="1"/>
</dbReference>
<keyword evidence="4" id="KW-1185">Reference proteome</keyword>
<protein>
    <recommendedName>
        <fullName evidence="2">USP domain-containing protein</fullName>
    </recommendedName>
</protein>
<reference evidence="3" key="1">
    <citation type="submission" date="2021-04" db="EMBL/GenBank/DDBJ databases">
        <title>Draft genome of Fusarium avenaceum strain F156N33, isolated from an atmospheric sample in Virginia.</title>
        <authorList>
            <person name="Yang S."/>
            <person name="Vinatzer B.A."/>
            <person name="Coleman J."/>
        </authorList>
    </citation>
    <scope>NUCLEOTIDE SEQUENCE</scope>
    <source>
        <strain evidence="3">F156N33</strain>
    </source>
</reference>
<dbReference type="InterPro" id="IPR050164">
    <property type="entry name" value="Peptidase_C19"/>
</dbReference>
<dbReference type="SUPFAM" id="SSF54001">
    <property type="entry name" value="Cysteine proteinases"/>
    <property type="match status" value="1"/>
</dbReference>
<feature type="region of interest" description="Disordered" evidence="1">
    <location>
        <begin position="151"/>
        <end position="182"/>
    </location>
</feature>
<dbReference type="GO" id="GO:0005634">
    <property type="term" value="C:nucleus"/>
    <property type="evidence" value="ECO:0007669"/>
    <property type="project" value="TreeGrafter"/>
</dbReference>
<dbReference type="Gene3D" id="3.90.70.10">
    <property type="entry name" value="Cysteine proteinases"/>
    <property type="match status" value="1"/>
</dbReference>
<dbReference type="PROSITE" id="PS50235">
    <property type="entry name" value="USP_3"/>
    <property type="match status" value="1"/>
</dbReference>
<feature type="compositionally biased region" description="Polar residues" evidence="1">
    <location>
        <begin position="41"/>
        <end position="54"/>
    </location>
</feature>
<dbReference type="FunFam" id="3.90.70.10:FF:000136">
    <property type="entry name" value="Ubiquitin C-terminal hydrolase, putative"/>
    <property type="match status" value="1"/>
</dbReference>
<dbReference type="PANTHER" id="PTHR24006">
    <property type="entry name" value="UBIQUITIN CARBOXYL-TERMINAL HYDROLASE"/>
    <property type="match status" value="1"/>
</dbReference>
<dbReference type="InterPro" id="IPR038765">
    <property type="entry name" value="Papain-like_cys_pep_sf"/>
</dbReference>
<dbReference type="GO" id="GO:0004843">
    <property type="term" value="F:cysteine-type deubiquitinase activity"/>
    <property type="evidence" value="ECO:0007669"/>
    <property type="project" value="InterPro"/>
</dbReference>
<name>A0A9P7H9L7_9HYPO</name>
<evidence type="ECO:0000259" key="2">
    <source>
        <dbReference type="PROSITE" id="PS50235"/>
    </source>
</evidence>
<organism evidence="3 4">
    <name type="scientific">Fusarium avenaceum</name>
    <dbReference type="NCBI Taxonomy" id="40199"/>
    <lineage>
        <taxon>Eukaryota</taxon>
        <taxon>Fungi</taxon>
        <taxon>Dikarya</taxon>
        <taxon>Ascomycota</taxon>
        <taxon>Pezizomycotina</taxon>
        <taxon>Sordariomycetes</taxon>
        <taxon>Hypocreomycetidae</taxon>
        <taxon>Hypocreales</taxon>
        <taxon>Nectriaceae</taxon>
        <taxon>Fusarium</taxon>
        <taxon>Fusarium tricinctum species complex</taxon>
    </lineage>
</organism>
<accession>A0A9P7H9L7</accession>
<dbReference type="GO" id="GO:0005829">
    <property type="term" value="C:cytosol"/>
    <property type="evidence" value="ECO:0007669"/>
    <property type="project" value="TreeGrafter"/>
</dbReference>
<feature type="compositionally biased region" description="Low complexity" evidence="1">
    <location>
        <begin position="57"/>
        <end position="68"/>
    </location>
</feature>
<dbReference type="EMBL" id="JAGPUO010000001">
    <property type="protein sequence ID" value="KAG5665106.1"/>
    <property type="molecule type" value="Genomic_DNA"/>
</dbReference>
<gene>
    <name evidence="3" type="ORF">KAF25_009231</name>
</gene>
<dbReference type="Pfam" id="PF00443">
    <property type="entry name" value="UCH"/>
    <property type="match status" value="1"/>
</dbReference>
<sequence>MDPASRSPDFPDRAASAEVSSTRPNPFDEGDITSRKRRRTSLSGSPADSLNTVNPILDSSSSTTLDTDPVLLRRDSATGSPLDTVAHKTPGSGSPMYGPSEEPPSSMVTLNLRNATQNDSFLSPPSPSPVAQPAATENAADTIDDQVKESVEEYEVEMGPAPSQGPDTPRSSSLHSPSPPIEVITEQSDEGMILDRQSIGVSIVEDDLVLVDPIHDFPFKEHNESLEGMATRLSSYLTNHSSIDGSVIYKLHHWLEQYLEYVATSDWQSVADSCRFNISFWMAFPRIVTAIVNHRPPLYDDESLRDATKAFLTVFTKLSAWFVSQDIQAMREYMMDQSTQNQRSLDLFSPFYLTHLHMLTHPLLSSGDRTSYPEFISSYFIRVYLDSPGGTLSHFLQLARGLVDLTHTIPQLTNDLAPVCQLMSDIVADISNLRDPETAAAAKDRLKTGHALYELAYGTLDNMIEKKPTQLVPDNVLRTVQALSDIIQASLNGDHPAAISMIQEHREAFPTAPRDYTIEAIACEQRFHIFIKLVRSSQMQLRFQGATQMCSDLVACWREHSDHGKGGSLQHIEHLAEYLIQTGFIDYFLGSNCHPEITVEGANIVGFIIVTKKCRQEHIDMVWQGITSGQDPRTADALTRMVVSICNLFDQDGLLSFCEKFKTLPVDAFTPAIRSLWENVMKFIAEKSTIDEPLTFLPYDICLRLLRESSACTYASQVMYPEIQQMAMQKFRELLRCGPDPEGLQQLYLGCLKDIANKSDTTLGSLLCLSMAIRSRDVPTEFNGLVQNHDLTRLLVEELEHAIEARRVAENQMVLSCPINQPRRDLISNIIQLEPETLTHDLGLKLWDMLVGPLSLSFDDRKVGWDMVNSFIRRTHFNNPFLQACLSRYLPNLPSRYFCEGMLEFLRVEILPRLNERADLALDDKEAVSQSGIEQLWRLVLEAEHESLAERSIRTLAIEVYIENRFITFNAVQRTRSIHLRLVDRCLQQLKDAAKMLKTFGQNATRGDDKSTSSTVASQQLQQQEMVFVRSLKFLRYILEAHQSKPHLSAPDLRTLISQTSYEIRGDPAGLKYQSFDGDQQTDIRPLVMGKGNTAASLLASLRKETGFENYRVYYRGRPFLPNEHDICKSLDDLRVHDGLILVRREESGPALSNRVRPGASPLEIEISTHFDEMWEYLSMEETLAQEIYYFLVKLPTDGHILKLIDNESASYNDIFPCGQPFKSLYAVHALVEYTEPPLPDGDDSNVLPSSSESEFVQYSKALKTAISFVVQAISDENVFDGASMFLRLKLTCGLLHAFRRFLDRIDNPRGLATSKNLAMPEPARLVDILSYAVGCPGEVPSPAVAGTLVICLRLSMLDDGFWTKLSTSSDFAHILRRLILTDPRQAIRSLSAKLVEELFTVVDHVPATSEPSCETSTGTRDVELTKYFWTIVSDLVAQTASFPSQCGELFSLAHFLLARIKMRAPDLFNIATFAACTSNLLLGHATTETIESPGVEDMFARGVSSLLHLCLQLDESVARSETLPENLAMLLFSKQLYPSKGQSSGQPVPRVILHEETRAKLCEVILFLVKHDQNKMKEVVYGLHQQVPFYDEDEEDEPYLYDLTYHFDRLGALRAPCGYVGLQNLSNTCYLNSLMTQLYMNTGFRRFVLNCQVTDAADSQQLLFYTQKLFGHMQGSYLRSIDPSTFVNSIKTYDDTLIDIHNQMDVDEFYNLLFDRWESQLLGNDEKKMMKSFYGGQLVQQVKSKECEHISERLEPFSAIQCDIKGKSTLTESLQAYVGGEIMEGDNKYKCSMCDRHVDAVKRACLKDVPDNLIFHLKRFDFNLRTLQRSKINDYFSFPGQVDMRPYTIEHLSNPESDVEEDIFELVGVLVHSGTAESGHYYSYIRERPSSANRPTWVEFNDDMVTHWDPAHMEYSTFGGTDPRSLYDNNGMMCDKNYSAYMLFYQRASSLRAEQDKMMNLGISAPLRVQVPEELDDHIMDLNAQTLRRHCIYDQSNIRLAQCLFHQSQQYCETSGETDTHQSIEDFVAKSQLDHGLQDLAMQTLVGNLDQVVTRTKDIPDLPTYSKSILEAVGSCGHCAFSYYSYFNQHPRALRILLQRNPDQGVRSFVGKSFITAVATMSRRLPQVYDPQISYSPDSELDGDGDEYFSRPIAARRSVIHGVMILLDYLWKFFHIHIRAWDEYFGTVLNFARLGYRETEYVLAARFLAKTIQIISADSLQDLDGNWAKMLHNLSRRSGTRQTSYASIIALAHHLMDQMDSRVGPNFSKEQHTARVSQMTEPFKWTPGEVGLVYKDLCGSQTSLFVEKLLALDQAQVHSDRIIRLLVRLDTTLDDRVLVTLKQCIRGETSTQAMDPFLRAAITYIESTDQLRNAKEIVGHIFIQAKSLQNTEGVYFLRFFKTALNLKQQDTEFAGAVRSYALERVPTWVPYLLASQDRIVRTSTESFLIRTLFDVVAESAPNDDDSDDDNTWGDRDIIKQTTKHVGIACLKYLREQHVRKRNQVIREVANRFLKVIGQCVDVVNSDPSTQTELDLEFLALQDDVLGPLHRLTVDEMEEDGSDWEGSCGSSEQIDDIVELDIPGMNELHDMDRMS</sequence>
<dbReference type="GO" id="GO:0016579">
    <property type="term" value="P:protein deubiquitination"/>
    <property type="evidence" value="ECO:0007669"/>
    <property type="project" value="InterPro"/>
</dbReference>
<dbReference type="Proteomes" id="UP000782241">
    <property type="component" value="Unassembled WGS sequence"/>
</dbReference>
<dbReference type="CDD" id="cd02659">
    <property type="entry name" value="peptidase_C19C"/>
    <property type="match status" value="1"/>
</dbReference>
<evidence type="ECO:0000313" key="3">
    <source>
        <dbReference type="EMBL" id="KAG5665106.1"/>
    </source>
</evidence>
<feature type="region of interest" description="Disordered" evidence="1">
    <location>
        <begin position="1"/>
        <end position="137"/>
    </location>
</feature>
<feature type="domain" description="USP" evidence="2">
    <location>
        <begin position="1621"/>
        <end position="1949"/>
    </location>
</feature>
<dbReference type="InterPro" id="IPR021905">
    <property type="entry name" value="DUF3517"/>
</dbReference>
<dbReference type="InterPro" id="IPR001394">
    <property type="entry name" value="Peptidase_C19_UCH"/>
</dbReference>